<keyword evidence="2" id="KW-0805">Transcription regulation</keyword>
<sequence>MDAAAVTDLVRRAAQGDERAWRGIVDEYGRLVWSVARGFRLSEAQTADAVQTTWLRLVEHLADIRDPERLPGWLRTTTRRACLAVARDHCREQVTDDLEQAAAVLWDGPADDAGPETSAVRHEQQVLVRRAVAALPAQQRALLGLLVASPAPSYAQISARLGMPVGSIGPTRARILARLRTTLETAGVYDAVPA</sequence>
<dbReference type="Gene3D" id="1.10.1740.10">
    <property type="match status" value="1"/>
</dbReference>
<keyword evidence="4" id="KW-0238">DNA-binding</keyword>
<evidence type="ECO:0000259" key="6">
    <source>
        <dbReference type="Pfam" id="PF04542"/>
    </source>
</evidence>
<dbReference type="InterPro" id="IPR039425">
    <property type="entry name" value="RNA_pol_sigma-70-like"/>
</dbReference>
<dbReference type="GO" id="GO:0006352">
    <property type="term" value="P:DNA-templated transcription initiation"/>
    <property type="evidence" value="ECO:0007669"/>
    <property type="project" value="InterPro"/>
</dbReference>
<dbReference type="GO" id="GO:0016987">
    <property type="term" value="F:sigma factor activity"/>
    <property type="evidence" value="ECO:0007669"/>
    <property type="project" value="UniProtKB-KW"/>
</dbReference>
<dbReference type="InterPro" id="IPR013325">
    <property type="entry name" value="RNA_pol_sigma_r2"/>
</dbReference>
<keyword evidence="3" id="KW-0731">Sigma factor</keyword>
<dbReference type="OrthoDB" id="265863at2"/>
<evidence type="ECO:0000313" key="7">
    <source>
        <dbReference type="EMBL" id="SES78185.1"/>
    </source>
</evidence>
<dbReference type="EMBL" id="FOIE01000001">
    <property type="protein sequence ID" value="SES78185.1"/>
    <property type="molecule type" value="Genomic_DNA"/>
</dbReference>
<dbReference type="AlphaFoldDB" id="A0A1H9Z9P3"/>
<comment type="similarity">
    <text evidence="1">Belongs to the sigma-70 factor family. ECF subfamily.</text>
</comment>
<dbReference type="SUPFAM" id="SSF88946">
    <property type="entry name" value="Sigma2 domain of RNA polymerase sigma factors"/>
    <property type="match status" value="1"/>
</dbReference>
<dbReference type="InterPro" id="IPR013324">
    <property type="entry name" value="RNA_pol_sigma_r3/r4-like"/>
</dbReference>
<dbReference type="RefSeq" id="WP_091438477.1">
    <property type="nucleotide sequence ID" value="NZ_FOIE01000001.1"/>
</dbReference>
<dbReference type="Proteomes" id="UP000198507">
    <property type="component" value="Unassembled WGS sequence"/>
</dbReference>
<evidence type="ECO:0000256" key="1">
    <source>
        <dbReference type="ARBA" id="ARBA00010641"/>
    </source>
</evidence>
<organism evidence="7 8">
    <name type="scientific">Geodermatophilus poikilotrophus</name>
    <dbReference type="NCBI Taxonomy" id="1333667"/>
    <lineage>
        <taxon>Bacteria</taxon>
        <taxon>Bacillati</taxon>
        <taxon>Actinomycetota</taxon>
        <taxon>Actinomycetes</taxon>
        <taxon>Geodermatophilales</taxon>
        <taxon>Geodermatophilaceae</taxon>
        <taxon>Geodermatophilus</taxon>
    </lineage>
</organism>
<dbReference type="InterPro" id="IPR007627">
    <property type="entry name" value="RNA_pol_sigma70_r2"/>
</dbReference>
<evidence type="ECO:0000256" key="2">
    <source>
        <dbReference type="ARBA" id="ARBA00023015"/>
    </source>
</evidence>
<evidence type="ECO:0000313" key="8">
    <source>
        <dbReference type="Proteomes" id="UP000198507"/>
    </source>
</evidence>
<dbReference type="Gene3D" id="1.10.10.10">
    <property type="entry name" value="Winged helix-like DNA-binding domain superfamily/Winged helix DNA-binding domain"/>
    <property type="match status" value="1"/>
</dbReference>
<accession>A0A1H9Z9P3</accession>
<dbReference type="InterPro" id="IPR014284">
    <property type="entry name" value="RNA_pol_sigma-70_dom"/>
</dbReference>
<dbReference type="GO" id="GO:0003677">
    <property type="term" value="F:DNA binding"/>
    <property type="evidence" value="ECO:0007669"/>
    <property type="project" value="UniProtKB-KW"/>
</dbReference>
<dbReference type="PANTHER" id="PTHR43133">
    <property type="entry name" value="RNA POLYMERASE ECF-TYPE SIGMA FACTO"/>
    <property type="match status" value="1"/>
</dbReference>
<feature type="domain" description="RNA polymerase sigma-70 region 2" evidence="6">
    <location>
        <begin position="25"/>
        <end position="89"/>
    </location>
</feature>
<dbReference type="Pfam" id="PF04542">
    <property type="entry name" value="Sigma70_r2"/>
    <property type="match status" value="1"/>
</dbReference>
<dbReference type="SUPFAM" id="SSF88659">
    <property type="entry name" value="Sigma3 and sigma4 domains of RNA polymerase sigma factors"/>
    <property type="match status" value="1"/>
</dbReference>
<evidence type="ECO:0000256" key="3">
    <source>
        <dbReference type="ARBA" id="ARBA00023082"/>
    </source>
</evidence>
<dbReference type="PANTHER" id="PTHR43133:SF8">
    <property type="entry name" value="RNA POLYMERASE SIGMA FACTOR HI_1459-RELATED"/>
    <property type="match status" value="1"/>
</dbReference>
<name>A0A1H9Z9P3_9ACTN</name>
<evidence type="ECO:0000256" key="4">
    <source>
        <dbReference type="ARBA" id="ARBA00023125"/>
    </source>
</evidence>
<keyword evidence="8" id="KW-1185">Reference proteome</keyword>
<keyword evidence="5" id="KW-0804">Transcription</keyword>
<dbReference type="NCBIfam" id="TIGR02937">
    <property type="entry name" value="sigma70-ECF"/>
    <property type="match status" value="1"/>
</dbReference>
<gene>
    <name evidence="7" type="ORF">SAMN04488546_0479</name>
</gene>
<protein>
    <submittedName>
        <fullName evidence="7">RNA polymerase sigma factor, sigma-70 family</fullName>
    </submittedName>
</protein>
<proteinExistence type="inferred from homology"/>
<reference evidence="8" key="1">
    <citation type="submission" date="2016-10" db="EMBL/GenBank/DDBJ databases">
        <authorList>
            <person name="Varghese N."/>
            <person name="Submissions S."/>
        </authorList>
    </citation>
    <scope>NUCLEOTIDE SEQUENCE [LARGE SCALE GENOMIC DNA]</scope>
    <source>
        <strain evidence="8">DSM 44209</strain>
    </source>
</reference>
<evidence type="ECO:0000256" key="5">
    <source>
        <dbReference type="ARBA" id="ARBA00023163"/>
    </source>
</evidence>
<dbReference type="InterPro" id="IPR036388">
    <property type="entry name" value="WH-like_DNA-bd_sf"/>
</dbReference>